<evidence type="ECO:0000256" key="2">
    <source>
        <dbReference type="ARBA" id="ARBA00022490"/>
    </source>
</evidence>
<evidence type="ECO:0000256" key="8">
    <source>
        <dbReference type="SAM" id="MobiDB-lite"/>
    </source>
</evidence>
<feature type="region of interest" description="Disordered" evidence="8">
    <location>
        <begin position="143"/>
        <end position="189"/>
    </location>
</feature>
<dbReference type="SUPFAM" id="SSF52540">
    <property type="entry name" value="P-loop containing nucleoside triphosphate hydrolases"/>
    <property type="match status" value="1"/>
</dbReference>
<evidence type="ECO:0000259" key="9">
    <source>
        <dbReference type="PROSITE" id="PS50067"/>
    </source>
</evidence>
<dbReference type="PROSITE" id="PS00411">
    <property type="entry name" value="KINESIN_MOTOR_1"/>
    <property type="match status" value="1"/>
</dbReference>
<feature type="compositionally biased region" description="Polar residues" evidence="8">
    <location>
        <begin position="789"/>
        <end position="799"/>
    </location>
</feature>
<comment type="caution">
    <text evidence="10">The sequence shown here is derived from an EMBL/GenBank/DDBJ whole genome shotgun (WGS) entry which is preliminary data.</text>
</comment>
<dbReference type="GO" id="GO:0008017">
    <property type="term" value="F:microtubule binding"/>
    <property type="evidence" value="ECO:0007669"/>
    <property type="project" value="InterPro"/>
</dbReference>
<feature type="coiled-coil region" evidence="7">
    <location>
        <begin position="1454"/>
        <end position="1544"/>
    </location>
</feature>
<dbReference type="Gene3D" id="3.40.850.10">
    <property type="entry name" value="Kinesin motor domain"/>
    <property type="match status" value="1"/>
</dbReference>
<feature type="binding site" evidence="6">
    <location>
        <begin position="99"/>
        <end position="106"/>
    </location>
    <ligand>
        <name>ATP</name>
        <dbReference type="ChEBI" id="CHEBI:30616"/>
    </ligand>
</feature>
<feature type="region of interest" description="Disordered" evidence="8">
    <location>
        <begin position="751"/>
        <end position="808"/>
    </location>
</feature>
<feature type="coiled-coil region" evidence="7">
    <location>
        <begin position="497"/>
        <end position="616"/>
    </location>
</feature>
<feature type="coiled-coil region" evidence="7">
    <location>
        <begin position="1642"/>
        <end position="1715"/>
    </location>
</feature>
<evidence type="ECO:0000256" key="3">
    <source>
        <dbReference type="ARBA" id="ARBA00022741"/>
    </source>
</evidence>
<proteinExistence type="inferred from homology"/>
<dbReference type="GO" id="GO:0007018">
    <property type="term" value="P:microtubule-based movement"/>
    <property type="evidence" value="ECO:0007669"/>
    <property type="project" value="InterPro"/>
</dbReference>
<evidence type="ECO:0000313" key="11">
    <source>
        <dbReference type="Proteomes" id="UP000603453"/>
    </source>
</evidence>
<dbReference type="GO" id="GO:0005524">
    <property type="term" value="F:ATP binding"/>
    <property type="evidence" value="ECO:0007669"/>
    <property type="project" value="UniProtKB-UniRule"/>
</dbReference>
<dbReference type="EMBL" id="JAEPRD010000053">
    <property type="protein sequence ID" value="KAG2203295.1"/>
    <property type="molecule type" value="Genomic_DNA"/>
</dbReference>
<sequence>MAKFQNWAMYVILTRLMDTLRIRPLTDRDRAQPRFANLAHDDVLKIHESTVQVVPQNKLFTFDHVFGTTSTQKEIFSALGDNLIRKFVEGYNITILAYGQTSSGKTYTMGTAADGGHNTTDEGIVPRSMALLFDLLHNNDTRPLSPTSSISSSTSASNKSGSRLLRPKSKLGNRSSHVPQVVPQLPNSPHKTKFTVKVSFIEIYNEDLHDLLNSAPLEELPPITIREDTKGRIYWTGVKEVTVHSTDDVLYYLEQGTQNRATGSTDMNEKSSRSHAIFSVSLKQEKWMPSSSSGAAEKKRPASSMSTRSSITPNTSRLLTGAQDDGEWLITTSKFHFVDLAGSERLKRTAAEGDRRKEGININAGLLALGNVISALGDPSKKTKVHIPYRDSKLTRLLQDSLGGSATTLMIACASPVEYNLAETLNTLQYANRARNIKNRSEKNQVEEWMTTENIELLRSLIGKLKNELNYVKSNVSPTTAAAIMMKDDDDDDDEAYHDQRMLIADLQRQVEELDGEASVTRERNRIVEKELQRVRRLEAMVERKQEEDDVDFQHLVEPVIEEYEKSVSKLESQLALTKAALNHSDMGYEEQQTKLGQLETLIRSQEQTISELRLRLGKVLEREQSNESYIHELETKLMKSANETTKDQEMLNDLKNKIMKFKETDENTEQYIHSLEQRLASGDAERTRLRTCVEDLEAKIEAKERTNVELLKRLSKSTSNTSTEKLMLKELDEVNAKNLDLTRERDALQSKVKDLQENHRTSLSLKQEEGSNKVEKTGSGATLESELESTSIASPTQFKNRKSFADEKETPSSIAALTLIQAELRAKEETERADRLQRNFDDLQFDHAETLKELEEVLQRYHESLEQLDFLERDSSSITAHEDDVVIPVPKSLDLSKEIAQAKEDALVQEKQAYQAQIATLQETLAQQKLVEADTHHQMQKLQAELDDMKTQQSQNDIQHAASLQQDQSLLDLEKRQTEQWKEAHAELKRDLEKITLDLDQKENYLVQLKQDLEQRSTTQNELQTNLEKSNQQSTSLQKRLAETLASLTVLKISHDGLLKKQTTALEDAEKVAKHKQEREALVDRHQNELISIQETMEDMDQILKHATVEKEQALEQMMELERQLKEQVEKAQHTNYLDQEKLIQDYEAQISTLTQQFEARSNDQAETMASLQTELELAKNIHQETLSIHHERSREATLQHDAAIHHLEKQILQLKSEAERSGGALEDALAELETLHADELQKLKLEHQTQLEGLMSENEGLKESHKNVRETLQLELNEVKISHEKQLAQLSTEHQKLKAEGLETSLAQKDWETALESSNERIHQLQGELEACQKRTVLDEQTLRTEHEKTVGQLQSVHATEFQQLQSDVLQREGGLTEKIARLESELVLAKADHVTLAQRHQVDLTRYEQAISELKSVHEKTIEEMKEIHQGEIQKYEVKAHASQGAAVDERDTLLKEMEQLRMEMEGQVQQIREKERAIVGLEKQMHDLREENVEYTGLAQELEKEMNRMTEEKEVLAEDLDMMEENVQLYQEQMNDMKNILCVISDDAVVPKIKELIMIQEERSTRKMSIVDSSETQGDRSSGKNNDISNNNQNGSGAMPQQPGPSHSPRDSLAAGVRVDADDDAAAAVAADAAAAAAAAADAAADAAQAKIDQLARDKNRLEEELSSCQDQMKLARDEMEKELAEQKQKQERSEKIIKKLEKQLDELLKKKSSFMCF</sequence>
<keyword evidence="5 7" id="KW-0175">Coiled coil</keyword>
<dbReference type="SMART" id="SM00129">
    <property type="entry name" value="KISc"/>
    <property type="match status" value="1"/>
</dbReference>
<dbReference type="GO" id="GO:0051231">
    <property type="term" value="P:spindle elongation"/>
    <property type="evidence" value="ECO:0007669"/>
    <property type="project" value="TreeGrafter"/>
</dbReference>
<feature type="coiled-coil region" evidence="7">
    <location>
        <begin position="1400"/>
        <end position="1427"/>
    </location>
</feature>
<dbReference type="GO" id="GO:0003777">
    <property type="term" value="F:microtubule motor activity"/>
    <property type="evidence" value="ECO:0007669"/>
    <property type="project" value="InterPro"/>
</dbReference>
<organism evidence="10 11">
    <name type="scientific">Mucor saturninus</name>
    <dbReference type="NCBI Taxonomy" id="64648"/>
    <lineage>
        <taxon>Eukaryota</taxon>
        <taxon>Fungi</taxon>
        <taxon>Fungi incertae sedis</taxon>
        <taxon>Mucoromycota</taxon>
        <taxon>Mucoromycotina</taxon>
        <taxon>Mucoromycetes</taxon>
        <taxon>Mucorales</taxon>
        <taxon>Mucorineae</taxon>
        <taxon>Mucoraceae</taxon>
        <taxon>Mucor</taxon>
    </lineage>
</organism>
<feature type="coiled-coil region" evidence="7">
    <location>
        <begin position="820"/>
        <end position="1158"/>
    </location>
</feature>
<feature type="compositionally biased region" description="Basic and acidic residues" evidence="8">
    <location>
        <begin position="751"/>
        <end position="777"/>
    </location>
</feature>
<feature type="region of interest" description="Disordered" evidence="8">
    <location>
        <begin position="1569"/>
        <end position="1617"/>
    </location>
</feature>
<gene>
    <name evidence="10" type="ORF">INT47_000215</name>
</gene>
<keyword evidence="11" id="KW-1185">Reference proteome</keyword>
<dbReference type="GO" id="GO:0005737">
    <property type="term" value="C:cytoplasm"/>
    <property type="evidence" value="ECO:0007669"/>
    <property type="project" value="UniProtKB-SubCell"/>
</dbReference>
<feature type="compositionally biased region" description="Low complexity" evidence="8">
    <location>
        <begin position="1587"/>
        <end position="1601"/>
    </location>
</feature>
<evidence type="ECO:0000256" key="5">
    <source>
        <dbReference type="ARBA" id="ARBA00023054"/>
    </source>
</evidence>
<dbReference type="PANTHER" id="PTHR47969">
    <property type="entry name" value="CHROMOSOME-ASSOCIATED KINESIN KIF4A-RELATED"/>
    <property type="match status" value="1"/>
</dbReference>
<dbReference type="GO" id="GO:0005875">
    <property type="term" value="C:microtubule associated complex"/>
    <property type="evidence" value="ECO:0007669"/>
    <property type="project" value="TreeGrafter"/>
</dbReference>
<dbReference type="InterPro" id="IPR027417">
    <property type="entry name" value="P-loop_NTPase"/>
</dbReference>
<feature type="coiled-coil region" evidence="7">
    <location>
        <begin position="1239"/>
        <end position="1337"/>
    </location>
</feature>
<dbReference type="PANTHER" id="PTHR47969:SF15">
    <property type="entry name" value="CHROMOSOME-ASSOCIATED KINESIN KIF4A-RELATED"/>
    <property type="match status" value="1"/>
</dbReference>
<dbReference type="GO" id="GO:0007052">
    <property type="term" value="P:mitotic spindle organization"/>
    <property type="evidence" value="ECO:0007669"/>
    <property type="project" value="TreeGrafter"/>
</dbReference>
<dbReference type="InterPro" id="IPR036961">
    <property type="entry name" value="Kinesin_motor_dom_sf"/>
</dbReference>
<dbReference type="PROSITE" id="PS50067">
    <property type="entry name" value="KINESIN_MOTOR_2"/>
    <property type="match status" value="1"/>
</dbReference>
<keyword evidence="3 6" id="KW-0547">Nucleotide-binding</keyword>
<comment type="similarity">
    <text evidence="6">Belongs to the TRAFAC class myosin-kinesin ATPase superfamily. Kinesin family.</text>
</comment>
<dbReference type="Pfam" id="PF00225">
    <property type="entry name" value="Kinesin"/>
    <property type="match status" value="1"/>
</dbReference>
<comment type="subcellular location">
    <subcellularLocation>
        <location evidence="1">Cytoplasm</location>
    </subcellularLocation>
</comment>
<keyword evidence="6" id="KW-0505">Motor protein</keyword>
<dbReference type="InterPro" id="IPR001752">
    <property type="entry name" value="Kinesin_motor_dom"/>
</dbReference>
<evidence type="ECO:0000256" key="1">
    <source>
        <dbReference type="ARBA" id="ARBA00004496"/>
    </source>
</evidence>
<dbReference type="Proteomes" id="UP000603453">
    <property type="component" value="Unassembled WGS sequence"/>
</dbReference>
<name>A0A8H7R486_9FUNG</name>
<feature type="compositionally biased region" description="Low complexity" evidence="8">
    <location>
        <begin position="145"/>
        <end position="162"/>
    </location>
</feature>
<evidence type="ECO:0000256" key="6">
    <source>
        <dbReference type="PROSITE-ProRule" id="PRU00283"/>
    </source>
</evidence>
<feature type="domain" description="Kinesin motor" evidence="9">
    <location>
        <begin position="15"/>
        <end position="437"/>
    </location>
</feature>
<accession>A0A8H7R486</accession>
<keyword evidence="2" id="KW-0963">Cytoplasm</keyword>
<evidence type="ECO:0000256" key="4">
    <source>
        <dbReference type="ARBA" id="ARBA00022840"/>
    </source>
</evidence>
<feature type="compositionally biased region" description="Polar residues" evidence="8">
    <location>
        <begin position="303"/>
        <end position="318"/>
    </location>
</feature>
<evidence type="ECO:0000256" key="7">
    <source>
        <dbReference type="SAM" id="Coils"/>
    </source>
</evidence>
<keyword evidence="4 6" id="KW-0067">ATP-binding</keyword>
<dbReference type="InterPro" id="IPR019821">
    <property type="entry name" value="Kinesin_motor_CS"/>
</dbReference>
<evidence type="ECO:0000313" key="10">
    <source>
        <dbReference type="EMBL" id="KAG2203295.1"/>
    </source>
</evidence>
<dbReference type="OrthoDB" id="3176171at2759"/>
<dbReference type="PRINTS" id="PR00380">
    <property type="entry name" value="KINESINHEAVY"/>
</dbReference>
<dbReference type="InterPro" id="IPR027640">
    <property type="entry name" value="Kinesin-like_fam"/>
</dbReference>
<reference evidence="10" key="1">
    <citation type="submission" date="2020-12" db="EMBL/GenBank/DDBJ databases">
        <title>Metabolic potential, ecology and presence of endohyphal bacteria is reflected in genomic diversity of Mucoromycotina.</title>
        <authorList>
            <person name="Muszewska A."/>
            <person name="Okrasinska A."/>
            <person name="Steczkiewicz K."/>
            <person name="Drgas O."/>
            <person name="Orlowska M."/>
            <person name="Perlinska-Lenart U."/>
            <person name="Aleksandrzak-Piekarczyk T."/>
            <person name="Szatraj K."/>
            <person name="Zielenkiewicz U."/>
            <person name="Pilsyk S."/>
            <person name="Malc E."/>
            <person name="Mieczkowski P."/>
            <person name="Kruszewska J.S."/>
            <person name="Biernat P."/>
            <person name="Pawlowska J."/>
        </authorList>
    </citation>
    <scope>NUCLEOTIDE SEQUENCE</scope>
    <source>
        <strain evidence="10">WA0000017839</strain>
    </source>
</reference>
<feature type="region of interest" description="Disordered" evidence="8">
    <location>
        <begin position="284"/>
        <end position="319"/>
    </location>
</feature>
<protein>
    <recommendedName>
        <fullName evidence="9">Kinesin motor domain-containing protein</fullName>
    </recommendedName>
</protein>